<keyword evidence="12" id="KW-0413">Isomerase</keyword>
<keyword evidence="4 13" id="KW-0812">Transmembrane</keyword>
<evidence type="ECO:0000256" key="2">
    <source>
        <dbReference type="ARBA" id="ARBA00008337"/>
    </source>
</evidence>
<feature type="transmembrane region" description="Helical" evidence="14">
    <location>
        <begin position="73"/>
        <end position="95"/>
    </location>
</feature>
<dbReference type="EMBL" id="JAGMUU010000034">
    <property type="protein sequence ID" value="KAH7117193.1"/>
    <property type="molecule type" value="Genomic_DNA"/>
</dbReference>
<dbReference type="GO" id="GO:0016020">
    <property type="term" value="C:membrane"/>
    <property type="evidence" value="ECO:0007669"/>
    <property type="project" value="UniProtKB-SubCell"/>
</dbReference>
<protein>
    <submittedName>
        <fullName evidence="16">3-beta-hydroxysteroid-Delta(8), Delta(7)-isomerase</fullName>
    </submittedName>
</protein>
<evidence type="ECO:0000256" key="13">
    <source>
        <dbReference type="PROSITE-ProRule" id="PRU01087"/>
    </source>
</evidence>
<keyword evidence="9 13" id="KW-0472">Membrane</keyword>
<keyword evidence="11" id="KW-0753">Steroid metabolism</keyword>
<keyword evidence="10" id="KW-1207">Sterol metabolism</keyword>
<comment type="subcellular location">
    <subcellularLocation>
        <location evidence="1">Membrane</location>
        <topology evidence="1">Multi-pass membrane protein</topology>
    </subcellularLocation>
</comment>
<feature type="domain" description="EXPERA" evidence="15">
    <location>
        <begin position="71"/>
        <end position="217"/>
    </location>
</feature>
<feature type="transmembrane region" description="Helical" evidence="14">
    <location>
        <begin position="126"/>
        <end position="150"/>
    </location>
</feature>
<evidence type="ECO:0000313" key="17">
    <source>
        <dbReference type="Proteomes" id="UP000717696"/>
    </source>
</evidence>
<dbReference type="InterPro" id="IPR007905">
    <property type="entry name" value="EBP"/>
</dbReference>
<dbReference type="GO" id="GO:0005783">
    <property type="term" value="C:endoplasmic reticulum"/>
    <property type="evidence" value="ECO:0007669"/>
    <property type="project" value="TreeGrafter"/>
</dbReference>
<dbReference type="GO" id="GO:0047750">
    <property type="term" value="F:cholestenol delta-isomerase activity"/>
    <property type="evidence" value="ECO:0007669"/>
    <property type="project" value="InterPro"/>
</dbReference>
<sequence>IMEDTRAPYASAIVADDPQHPFFPVHVKVPGYVALSTPPAVLLTIFFGGLAGILATSKISLKRSHPTLSNGEVWTASWFILCGFIHLFFEGYFSYHSLDMGSRTDLFGQLWKEYALSDSRYMTRDSFVVCLESVTAYLWGPLSFLCAYYITIGHSIRHPLQLIISLGQLYGLILYYGTCAFEELVHGVILSRPEQFYYCVYYVLCNAFWLFIPGYLIYQSVQETSKAFA</sequence>
<evidence type="ECO:0000256" key="1">
    <source>
        <dbReference type="ARBA" id="ARBA00004141"/>
    </source>
</evidence>
<feature type="transmembrane region" description="Helical" evidence="14">
    <location>
        <begin position="195"/>
        <end position="218"/>
    </location>
</feature>
<dbReference type="Proteomes" id="UP000717696">
    <property type="component" value="Unassembled WGS sequence"/>
</dbReference>
<proteinExistence type="inferred from homology"/>
<evidence type="ECO:0000313" key="16">
    <source>
        <dbReference type="EMBL" id="KAH7117193.1"/>
    </source>
</evidence>
<evidence type="ECO:0000256" key="12">
    <source>
        <dbReference type="ARBA" id="ARBA00023235"/>
    </source>
</evidence>
<dbReference type="GO" id="GO:0016126">
    <property type="term" value="P:sterol biosynthetic process"/>
    <property type="evidence" value="ECO:0007669"/>
    <property type="project" value="UniProtKB-KW"/>
</dbReference>
<dbReference type="PANTHER" id="PTHR14207:SF0">
    <property type="entry name" value="3-BETA-HYDROXYSTEROID-DELTA(8),DELTA(7)-ISOMERASE"/>
    <property type="match status" value="1"/>
</dbReference>
<name>A0A9P9DDD3_9HYPO</name>
<dbReference type="OrthoDB" id="58557at2759"/>
<evidence type="ECO:0000256" key="3">
    <source>
        <dbReference type="ARBA" id="ARBA00022516"/>
    </source>
</evidence>
<feature type="non-terminal residue" evidence="16">
    <location>
        <position position="1"/>
    </location>
</feature>
<evidence type="ECO:0000256" key="10">
    <source>
        <dbReference type="ARBA" id="ARBA00023166"/>
    </source>
</evidence>
<accession>A0A9P9DDD3</accession>
<gene>
    <name evidence="16" type="ORF">B0J13DRAFT_427845</name>
</gene>
<keyword evidence="5" id="KW-0752">Steroid biosynthesis</keyword>
<dbReference type="Pfam" id="PF05241">
    <property type="entry name" value="EBP"/>
    <property type="match status" value="1"/>
</dbReference>
<reference evidence="16" key="1">
    <citation type="journal article" date="2021" name="Nat. Commun.">
        <title>Genetic determinants of endophytism in the Arabidopsis root mycobiome.</title>
        <authorList>
            <person name="Mesny F."/>
            <person name="Miyauchi S."/>
            <person name="Thiergart T."/>
            <person name="Pickel B."/>
            <person name="Atanasova L."/>
            <person name="Karlsson M."/>
            <person name="Huettel B."/>
            <person name="Barry K.W."/>
            <person name="Haridas S."/>
            <person name="Chen C."/>
            <person name="Bauer D."/>
            <person name="Andreopoulos W."/>
            <person name="Pangilinan J."/>
            <person name="LaButti K."/>
            <person name="Riley R."/>
            <person name="Lipzen A."/>
            <person name="Clum A."/>
            <person name="Drula E."/>
            <person name="Henrissat B."/>
            <person name="Kohler A."/>
            <person name="Grigoriev I.V."/>
            <person name="Martin F.M."/>
            <person name="Hacquard S."/>
        </authorList>
    </citation>
    <scope>NUCLEOTIDE SEQUENCE</scope>
    <source>
        <strain evidence="16">MPI-CAGE-AT-0021</strain>
    </source>
</reference>
<feature type="non-terminal residue" evidence="16">
    <location>
        <position position="229"/>
    </location>
</feature>
<dbReference type="GO" id="GO:0000247">
    <property type="term" value="F:C-8 sterol isomerase activity"/>
    <property type="evidence" value="ECO:0007669"/>
    <property type="project" value="TreeGrafter"/>
</dbReference>
<evidence type="ECO:0000259" key="15">
    <source>
        <dbReference type="PROSITE" id="PS51751"/>
    </source>
</evidence>
<evidence type="ECO:0000256" key="4">
    <source>
        <dbReference type="ARBA" id="ARBA00022692"/>
    </source>
</evidence>
<evidence type="ECO:0000256" key="8">
    <source>
        <dbReference type="ARBA" id="ARBA00023098"/>
    </source>
</evidence>
<feature type="transmembrane region" description="Helical" evidence="14">
    <location>
        <begin position="40"/>
        <end position="61"/>
    </location>
</feature>
<dbReference type="PROSITE" id="PS51751">
    <property type="entry name" value="EXPERA"/>
    <property type="match status" value="1"/>
</dbReference>
<keyword evidence="17" id="KW-1185">Reference proteome</keyword>
<dbReference type="PANTHER" id="PTHR14207">
    <property type="entry name" value="STEROL ISOMERASE"/>
    <property type="match status" value="1"/>
</dbReference>
<keyword evidence="7" id="KW-0756">Sterol biosynthesis</keyword>
<keyword evidence="6 13" id="KW-1133">Transmembrane helix</keyword>
<organism evidence="16 17">
    <name type="scientific">Dactylonectria estremocensis</name>
    <dbReference type="NCBI Taxonomy" id="1079267"/>
    <lineage>
        <taxon>Eukaryota</taxon>
        <taxon>Fungi</taxon>
        <taxon>Dikarya</taxon>
        <taxon>Ascomycota</taxon>
        <taxon>Pezizomycotina</taxon>
        <taxon>Sordariomycetes</taxon>
        <taxon>Hypocreomycetidae</taxon>
        <taxon>Hypocreales</taxon>
        <taxon>Nectriaceae</taxon>
        <taxon>Dactylonectria</taxon>
    </lineage>
</organism>
<dbReference type="AlphaFoldDB" id="A0A9P9DDD3"/>
<keyword evidence="8" id="KW-0443">Lipid metabolism</keyword>
<evidence type="ECO:0000256" key="7">
    <source>
        <dbReference type="ARBA" id="ARBA00023011"/>
    </source>
</evidence>
<dbReference type="GO" id="GO:0004769">
    <property type="term" value="F:steroid Delta-isomerase activity"/>
    <property type="evidence" value="ECO:0007669"/>
    <property type="project" value="TreeGrafter"/>
</dbReference>
<comment type="similarity">
    <text evidence="2">Belongs to the EBP family.</text>
</comment>
<keyword evidence="3" id="KW-0444">Lipid biosynthesis</keyword>
<feature type="transmembrane region" description="Helical" evidence="14">
    <location>
        <begin position="162"/>
        <end position="189"/>
    </location>
</feature>
<comment type="caution">
    <text evidence="16">The sequence shown here is derived from an EMBL/GenBank/DDBJ whole genome shotgun (WGS) entry which is preliminary data.</text>
</comment>
<evidence type="ECO:0000256" key="14">
    <source>
        <dbReference type="SAM" id="Phobius"/>
    </source>
</evidence>
<evidence type="ECO:0000256" key="9">
    <source>
        <dbReference type="ARBA" id="ARBA00023136"/>
    </source>
</evidence>
<dbReference type="InterPro" id="IPR033118">
    <property type="entry name" value="EXPERA"/>
</dbReference>
<evidence type="ECO:0000256" key="5">
    <source>
        <dbReference type="ARBA" id="ARBA00022955"/>
    </source>
</evidence>
<evidence type="ECO:0000256" key="11">
    <source>
        <dbReference type="ARBA" id="ARBA00023221"/>
    </source>
</evidence>
<evidence type="ECO:0000256" key="6">
    <source>
        <dbReference type="ARBA" id="ARBA00022989"/>
    </source>
</evidence>